<evidence type="ECO:0000313" key="3">
    <source>
        <dbReference type="Proteomes" id="UP000242942"/>
    </source>
</evidence>
<proteinExistence type="predicted"/>
<dbReference type="Pfam" id="PF05795">
    <property type="entry name" value="Plasmodium_Vir"/>
    <property type="match status" value="1"/>
</dbReference>
<dbReference type="VEuPathDB" id="PlasmoDB:POWCR01_000021700"/>
<gene>
    <name evidence="2" type="primary">PocGH01_00157100</name>
    <name evidence="2" type="ORF">POCGH01_00157100</name>
</gene>
<evidence type="ECO:0000313" key="2">
    <source>
        <dbReference type="EMBL" id="SBT83903.1"/>
    </source>
</evidence>
<keyword evidence="3" id="KW-1185">Reference proteome</keyword>
<reference evidence="2 3" key="1">
    <citation type="submission" date="2016-06" db="EMBL/GenBank/DDBJ databases">
        <authorList>
            <consortium name="Pathogen Informatics"/>
        </authorList>
    </citation>
    <scope>NUCLEOTIDE SEQUENCE [LARGE SCALE GENOMIC DNA]</scope>
    <source>
        <strain evidence="2">PocGH01</strain>
    </source>
</reference>
<organism evidence="2 3">
    <name type="scientific">Plasmodium ovale</name>
    <name type="common">malaria parasite P. ovale</name>
    <dbReference type="NCBI Taxonomy" id="36330"/>
    <lineage>
        <taxon>Eukaryota</taxon>
        <taxon>Sar</taxon>
        <taxon>Alveolata</taxon>
        <taxon>Apicomplexa</taxon>
        <taxon>Aconoidasida</taxon>
        <taxon>Haemosporida</taxon>
        <taxon>Plasmodiidae</taxon>
        <taxon>Plasmodium</taxon>
        <taxon>Plasmodium (Plasmodium)</taxon>
    </lineage>
</organism>
<dbReference type="InterPro" id="IPR008780">
    <property type="entry name" value="Plasmodium_Vir"/>
</dbReference>
<accession>A0A1D3JE46</accession>
<name>A0A1D3JE46_PLAOA</name>
<sequence>MENIVHYTFLLNQLYITVIGICDSLLSMCNIFYINNKFINLFFIFAFNFQAIDIPNLPSIKNYDSLDSSYSVHGDISKCNKLQQDLEQYQGIKKFCLNFTGIFSKFNNLSLFGPFDSDPCTIVKYWMYDRLFNEILKENRHGNIASIIVKLIPIWKYYDKDAKCDIVNNSTLKDDFNKMKKLYDYITNYTTIHMYLMNKSFICKEYYRKYSDEINLLYKQIKNNCQTSNHLNCYMFKIIERTYNSQNVEELRCDKVLTNTVNFSDQIEMSESSPRRESEIDSELGRSLLEGLADIRGVSFRSFTPFGPWFRTHLIRKKISEHNIYKEETNESLENTYEYLNTKYNDPQHNIGFNPL</sequence>
<dbReference type="EMBL" id="FLRI01000245">
    <property type="protein sequence ID" value="SBT83903.1"/>
    <property type="molecule type" value="Genomic_DNA"/>
</dbReference>
<keyword evidence="1" id="KW-0472">Membrane</keyword>
<protein>
    <submittedName>
        <fullName evidence="2">PIR protein</fullName>
    </submittedName>
</protein>
<dbReference type="VEuPathDB" id="PlasmoDB:PocGH01_00157100"/>
<keyword evidence="1" id="KW-0812">Transmembrane</keyword>
<dbReference type="AlphaFoldDB" id="A0A1D3JE46"/>
<feature type="transmembrane region" description="Helical" evidence="1">
    <location>
        <begin position="14"/>
        <end position="34"/>
    </location>
</feature>
<dbReference type="Proteomes" id="UP000242942">
    <property type="component" value="Unassembled WGS sequence"/>
</dbReference>
<keyword evidence="1" id="KW-1133">Transmembrane helix</keyword>
<evidence type="ECO:0000256" key="1">
    <source>
        <dbReference type="SAM" id="Phobius"/>
    </source>
</evidence>
<dbReference type="OrthoDB" id="10322588at2759"/>